<dbReference type="AlphaFoldDB" id="A0A1E5SY85"/>
<evidence type="ECO:0000256" key="1">
    <source>
        <dbReference type="ARBA" id="ARBA00006821"/>
    </source>
</evidence>
<dbReference type="Proteomes" id="UP000095552">
    <property type="component" value="Unassembled WGS sequence"/>
</dbReference>
<proteinExistence type="inferred from homology"/>
<comment type="similarity">
    <text evidence="1">Belongs to the glycosyl hydrolase 57 family.</text>
</comment>
<dbReference type="SUPFAM" id="SSF88713">
    <property type="entry name" value="Glycoside hydrolase/deacetylase"/>
    <property type="match status" value="1"/>
</dbReference>
<dbReference type="Pfam" id="PF03065">
    <property type="entry name" value="Glyco_hydro_57"/>
    <property type="match status" value="1"/>
</dbReference>
<evidence type="ECO:0000256" key="2">
    <source>
        <dbReference type="ARBA" id="ARBA00023277"/>
    </source>
</evidence>
<comment type="caution">
    <text evidence="4">The sequence shown here is derived from an EMBL/GenBank/DDBJ whole genome shotgun (WGS) entry which is preliminary data.</text>
</comment>
<protein>
    <recommendedName>
        <fullName evidence="3">Glycoside hydrolase family 57 N-terminal domain-containing protein</fullName>
    </recommendedName>
</protein>
<dbReference type="PANTHER" id="PTHR36306">
    <property type="entry name" value="ALPHA-AMYLASE-RELATED-RELATED"/>
    <property type="match status" value="1"/>
</dbReference>
<dbReference type="InterPro" id="IPR052046">
    <property type="entry name" value="GH57_Enzymes"/>
</dbReference>
<dbReference type="GO" id="GO:0005975">
    <property type="term" value="P:carbohydrate metabolic process"/>
    <property type="evidence" value="ECO:0007669"/>
    <property type="project" value="InterPro"/>
</dbReference>
<dbReference type="InterPro" id="IPR004300">
    <property type="entry name" value="Glyco_hydro_57_N"/>
</dbReference>
<dbReference type="STRING" id="1563681.BFP71_11310"/>
<evidence type="ECO:0000313" key="5">
    <source>
        <dbReference type="Proteomes" id="UP000095552"/>
    </source>
</evidence>
<dbReference type="OrthoDB" id="9757977at2"/>
<sequence length="808" mass="93517">MDRYLCIHGHFYQPPRENAWLEKIEIQPSAFPYHDWNERITRESYYPNAFSRVLNDEGKIIDIVNNYSKISFNFGPTVLSWMEQHAQTTYQAILDSDKESMLNFGGHGSAVAQVYNHLIMPLANRRDKETQVIWGIEDFKNRFGRMPEGMWLGEAAVDTETLEIMADQGIKYSLLAPRQAARFRKKGAKDWIEGIDSNKHYTYNLPNGKSIALFFYDGQRSQNVAFKGILQDGKRFAHDLMEGFRQESDRQFVHIATDGESYGHHHKNGDMALAYCLRYIEENNLTKITNYGQYLSLFEPEYEVQIHENSSWSCVHGVERWRSNCGCHTGGEGHWHQKWREPLRTALDNARDKMINIYEEGLAKFTDDPWGMRNDYIRIVLDRSKPNLNRFLKKHIKVQLTDNERTHVMRMLEMQRNAMLMYTSCGWFFNDISGIETLQILQYACRAIQLAESESNHRFENDFIEDLAKAESNVKEEGTGKDIYLKHILPYQLSLTQVGMHYAVASLFADNPQSLTVLNYDCKSLFFERKSAGLQKLAYGTTVVNSKVTTSKKEFSFVVLYLGQHHIIGGTCKRLTTKEFSPISTALTDAFEKSNAALVVDIIKEKFRAHTFSFFGMFKDEQMKLLNQYLADSEDLAYDSYRKIYDRNYGILNVMKGQKLQIPPTLKQNIDDVINIEFKDLFTNGHFAIERMEELVEETLKWDVKLNGELISAKLNDRLDHMFGEFQKDLSNYSILEEILKTMKLYKKVHLSPLLVNLQNNVFELSKSLISKEGSPTDANQVVVELLEQIAQEINIDLSFIKSNPVSV</sequence>
<keyword evidence="2" id="KW-0119">Carbohydrate metabolism</keyword>
<dbReference type="PANTHER" id="PTHR36306:SF3">
    <property type="entry name" value="GLYCOSIDE HYDROLASE FAMILY 57"/>
    <property type="match status" value="1"/>
</dbReference>
<name>A0A1E5SY85_9BACT</name>
<gene>
    <name evidence="4" type="ORF">BFP71_11310</name>
</gene>
<evidence type="ECO:0000313" key="4">
    <source>
        <dbReference type="EMBL" id="OEK04072.1"/>
    </source>
</evidence>
<dbReference type="EMBL" id="MDGQ01000005">
    <property type="protein sequence ID" value="OEK04072.1"/>
    <property type="molecule type" value="Genomic_DNA"/>
</dbReference>
<dbReference type="InterPro" id="IPR011330">
    <property type="entry name" value="Glyco_hydro/deAcase_b/a-brl"/>
</dbReference>
<dbReference type="GO" id="GO:0003824">
    <property type="term" value="F:catalytic activity"/>
    <property type="evidence" value="ECO:0007669"/>
    <property type="project" value="InterPro"/>
</dbReference>
<dbReference type="Gene3D" id="3.20.110.20">
    <property type="match status" value="1"/>
</dbReference>
<evidence type="ECO:0000259" key="3">
    <source>
        <dbReference type="Pfam" id="PF03065"/>
    </source>
</evidence>
<dbReference type="CDD" id="cd10797">
    <property type="entry name" value="GH57N_APU_like_1"/>
    <property type="match status" value="1"/>
</dbReference>
<feature type="domain" description="Glycoside hydrolase family 57 N-terminal" evidence="3">
    <location>
        <begin position="90"/>
        <end position="306"/>
    </location>
</feature>
<dbReference type="Pfam" id="PF12055">
    <property type="entry name" value="DUF3536"/>
    <property type="match status" value="1"/>
</dbReference>
<dbReference type="RefSeq" id="WP_069835577.1">
    <property type="nucleotide sequence ID" value="NZ_MDGQ01000005.1"/>
</dbReference>
<reference evidence="4 5" key="1">
    <citation type="submission" date="2016-08" db="EMBL/GenBank/DDBJ databases">
        <title>Draft genome of Fabibacter sp. strain SK-8.</title>
        <authorList>
            <person name="Wong S.-K."/>
            <person name="Hamasaki K."/>
            <person name="Yoshizawa S."/>
        </authorList>
    </citation>
    <scope>NUCLEOTIDE SEQUENCE [LARGE SCALE GENOMIC DNA]</scope>
    <source>
        <strain evidence="4 5">SK-8</strain>
    </source>
</reference>
<organism evidence="4 5">
    <name type="scientific">Roseivirga misakiensis</name>
    <dbReference type="NCBI Taxonomy" id="1563681"/>
    <lineage>
        <taxon>Bacteria</taxon>
        <taxon>Pseudomonadati</taxon>
        <taxon>Bacteroidota</taxon>
        <taxon>Cytophagia</taxon>
        <taxon>Cytophagales</taxon>
        <taxon>Roseivirgaceae</taxon>
        <taxon>Roseivirga</taxon>
    </lineage>
</organism>
<accession>A0A1E5SY85</accession>
<dbReference type="InterPro" id="IPR021923">
    <property type="entry name" value="DUF3536"/>
</dbReference>
<keyword evidence="5" id="KW-1185">Reference proteome</keyword>